<keyword evidence="3" id="KW-1185">Reference proteome</keyword>
<reference evidence="2 3" key="1">
    <citation type="submission" date="2023-01" db="EMBL/GenBank/DDBJ databases">
        <authorList>
            <person name="Kreplak J."/>
        </authorList>
    </citation>
    <scope>NUCLEOTIDE SEQUENCE [LARGE SCALE GENOMIC DNA]</scope>
</reference>
<feature type="compositionally biased region" description="Low complexity" evidence="1">
    <location>
        <begin position="213"/>
        <end position="224"/>
    </location>
</feature>
<proteinExistence type="predicted"/>
<accession>A0AAV1A1A3</accession>
<evidence type="ECO:0000313" key="3">
    <source>
        <dbReference type="Proteomes" id="UP001157006"/>
    </source>
</evidence>
<organism evidence="2 3">
    <name type="scientific">Vicia faba</name>
    <name type="common">Broad bean</name>
    <name type="synonym">Faba vulgaris</name>
    <dbReference type="NCBI Taxonomy" id="3906"/>
    <lineage>
        <taxon>Eukaryota</taxon>
        <taxon>Viridiplantae</taxon>
        <taxon>Streptophyta</taxon>
        <taxon>Embryophyta</taxon>
        <taxon>Tracheophyta</taxon>
        <taxon>Spermatophyta</taxon>
        <taxon>Magnoliopsida</taxon>
        <taxon>eudicotyledons</taxon>
        <taxon>Gunneridae</taxon>
        <taxon>Pentapetalae</taxon>
        <taxon>rosids</taxon>
        <taxon>fabids</taxon>
        <taxon>Fabales</taxon>
        <taxon>Fabaceae</taxon>
        <taxon>Papilionoideae</taxon>
        <taxon>50 kb inversion clade</taxon>
        <taxon>NPAAA clade</taxon>
        <taxon>Hologalegina</taxon>
        <taxon>IRL clade</taxon>
        <taxon>Fabeae</taxon>
        <taxon>Vicia</taxon>
    </lineage>
</organism>
<gene>
    <name evidence="2" type="ORF">VFH_III126440</name>
</gene>
<dbReference type="EMBL" id="OX451738">
    <property type="protein sequence ID" value="CAI8604304.1"/>
    <property type="molecule type" value="Genomic_DNA"/>
</dbReference>
<feature type="compositionally biased region" description="Polar residues" evidence="1">
    <location>
        <begin position="151"/>
        <end position="164"/>
    </location>
</feature>
<evidence type="ECO:0000256" key="1">
    <source>
        <dbReference type="SAM" id="MobiDB-lite"/>
    </source>
</evidence>
<feature type="region of interest" description="Disordered" evidence="1">
    <location>
        <begin position="198"/>
        <end position="224"/>
    </location>
</feature>
<feature type="compositionally biased region" description="Polar residues" evidence="1">
    <location>
        <begin position="198"/>
        <end position="212"/>
    </location>
</feature>
<dbReference type="AlphaFoldDB" id="A0AAV1A1A3"/>
<name>A0AAV1A1A3_VICFA</name>
<feature type="region of interest" description="Disordered" evidence="1">
    <location>
        <begin position="148"/>
        <end position="172"/>
    </location>
</feature>
<evidence type="ECO:0000313" key="2">
    <source>
        <dbReference type="EMBL" id="CAI8604304.1"/>
    </source>
</evidence>
<dbReference type="Proteomes" id="UP001157006">
    <property type="component" value="Chromosome 3"/>
</dbReference>
<sequence>MHQADMVKLQFGHLQGILEEARCLDEHPKMTTIKARQKAYTTLYSDEQNCKWLSTTSPLTTFSTSSSPILPTINSSLFPTSNTHPHYPEQQTSNPHFSQLQTPAPYFYQNQTFNTQYPQSHSQTNYMYESQQPQIYNRPTTQFTPIMRPNFDSSSSQHNPTTPYFPTMCPPQQPQYNFGEDLNVNDYDLLESIWSPPQATAHSQENPPTSDATQQNPPTTETEQQYGFGHRALRPHYCFTGTRFGPGHQH</sequence>
<protein>
    <submittedName>
        <fullName evidence="2">Uncharacterized protein</fullName>
    </submittedName>
</protein>